<dbReference type="Pfam" id="PF08125">
    <property type="entry name" value="Mannitol_dh_C"/>
    <property type="match status" value="1"/>
</dbReference>
<feature type="domain" description="Mannitol dehydrogenase C-terminal" evidence="4">
    <location>
        <begin position="273"/>
        <end position="470"/>
    </location>
</feature>
<dbReference type="RefSeq" id="WP_104924297.1">
    <property type="nucleotide sequence ID" value="NZ_CP019062.1"/>
</dbReference>
<reference evidence="6" key="1">
    <citation type="submission" date="2017-01" db="EMBL/GenBank/DDBJ databases">
        <title>Genome sequence of Rouxiella sp. ERMR1:05.</title>
        <authorList>
            <person name="Kumar R."/>
            <person name="Singh D."/>
            <person name="Kumar S."/>
        </authorList>
    </citation>
    <scope>NUCLEOTIDE SEQUENCE [LARGE SCALE GENOMIC DNA]</scope>
    <source>
        <strain evidence="6">ERMR1:05</strain>
    </source>
</reference>
<dbReference type="GO" id="GO:0019698">
    <property type="term" value="P:D-galacturonate catabolic process"/>
    <property type="evidence" value="ECO:0007669"/>
    <property type="project" value="TreeGrafter"/>
</dbReference>
<dbReference type="SUPFAM" id="SSF51735">
    <property type="entry name" value="NAD(P)-binding Rossmann-fold domains"/>
    <property type="match status" value="1"/>
</dbReference>
<accession>A0A2L1UVN5</accession>
<dbReference type="KEGG" id="rox:BV494_19310"/>
<dbReference type="PANTHER" id="PTHR30524:SF0">
    <property type="entry name" value="ALTRONATE OXIDOREDUCTASE-RELATED"/>
    <property type="match status" value="1"/>
</dbReference>
<dbReference type="GO" id="GO:0008926">
    <property type="term" value="F:mannitol-1-phosphate 5-dehydrogenase activity"/>
    <property type="evidence" value="ECO:0007669"/>
    <property type="project" value="TreeGrafter"/>
</dbReference>
<evidence type="ECO:0000256" key="1">
    <source>
        <dbReference type="ARBA" id="ARBA00023002"/>
    </source>
</evidence>
<dbReference type="Gene3D" id="3.40.50.720">
    <property type="entry name" value="NAD(P)-binding Rossmann-like Domain"/>
    <property type="match status" value="1"/>
</dbReference>
<name>A0A2L1UVN5_9GAMM</name>
<dbReference type="InterPro" id="IPR008927">
    <property type="entry name" value="6-PGluconate_DH-like_C_sf"/>
</dbReference>
<protein>
    <submittedName>
        <fullName evidence="5">Altronate oxidoreductase</fullName>
    </submittedName>
</protein>
<organism evidence="5 6">
    <name type="scientific">Rahnella sikkimica</name>
    <dbReference type="NCBI Taxonomy" id="1805933"/>
    <lineage>
        <taxon>Bacteria</taxon>
        <taxon>Pseudomonadati</taxon>
        <taxon>Pseudomonadota</taxon>
        <taxon>Gammaproteobacteria</taxon>
        <taxon>Enterobacterales</taxon>
        <taxon>Yersiniaceae</taxon>
        <taxon>Rahnella</taxon>
    </lineage>
</organism>
<sequence length="483" mass="54602">MQRLNRRDFPGRQHPDKIIQFGEGNFLRAFVDWQIDLLNEHTDLDAGIVIVRPIDTDFPPSLSTQDGLYTTIISGLNEQGETVRDTRIIRSVNREINIYHQFDEYLALARDPNIRFVFSNTTEAGISYVESDSLNDAPPASFPAKLTRLLFERFTHFSGAADKGWVLLPCELIDYNGEALQELVLRYAQQWALPAAFTQWLQNSNTFCSTLVDRIVTGYPRSEIDSLQEELGYQDSFFDSAEHFYLFVIQGPKTLAQELRLDKLPLNIRLVDDIKPYKERKVAILNGAHTALVPVAFLSGLNTVGESMNDAQISRFVELAIAEEISPVLDLPQDELTSFAQAVLSRFRNPFIQHQLLSIALNGMTKYRTRILPQLLASQEKNGILPPRLTFALAALLAFYQGERNGETYPLQDDAHWLSRFSELWASVRSGNLPLVGLVETVLADEEHWGRDLNTVPGLTAKITEQLQAIEDRGMRDALAAYS</sequence>
<dbReference type="NCBIfam" id="NF002969">
    <property type="entry name" value="PRK03643.1"/>
    <property type="match status" value="1"/>
</dbReference>
<evidence type="ECO:0000313" key="6">
    <source>
        <dbReference type="Proteomes" id="UP000239197"/>
    </source>
</evidence>
<dbReference type="GO" id="GO:0005829">
    <property type="term" value="C:cytosol"/>
    <property type="evidence" value="ECO:0007669"/>
    <property type="project" value="TreeGrafter"/>
</dbReference>
<evidence type="ECO:0000259" key="3">
    <source>
        <dbReference type="Pfam" id="PF01232"/>
    </source>
</evidence>
<dbReference type="PANTHER" id="PTHR30524">
    <property type="entry name" value="MANNITOL-1-PHOSPHATE 5-DEHYDROGENASE"/>
    <property type="match status" value="1"/>
</dbReference>
<dbReference type="EMBL" id="CP019062">
    <property type="protein sequence ID" value="AVF36934.1"/>
    <property type="molecule type" value="Genomic_DNA"/>
</dbReference>
<evidence type="ECO:0000256" key="2">
    <source>
        <dbReference type="ARBA" id="ARBA00023027"/>
    </source>
</evidence>
<dbReference type="Proteomes" id="UP000239197">
    <property type="component" value="Chromosome"/>
</dbReference>
<dbReference type="Gene3D" id="1.10.1040.10">
    <property type="entry name" value="N-(1-d-carboxylethyl)-l-norvaline Dehydrogenase, domain 2"/>
    <property type="match status" value="1"/>
</dbReference>
<feature type="domain" description="Mannitol dehydrogenase N-terminal" evidence="3">
    <location>
        <begin position="17"/>
        <end position="263"/>
    </location>
</feature>
<gene>
    <name evidence="5" type="ORF">BV494_19310</name>
</gene>
<dbReference type="InterPro" id="IPR013118">
    <property type="entry name" value="Mannitol_DH_C"/>
</dbReference>
<evidence type="ECO:0000313" key="5">
    <source>
        <dbReference type="EMBL" id="AVF36934.1"/>
    </source>
</evidence>
<proteinExistence type="predicted"/>
<evidence type="ECO:0000259" key="4">
    <source>
        <dbReference type="Pfam" id="PF08125"/>
    </source>
</evidence>
<dbReference type="AlphaFoldDB" id="A0A2L1UVN5"/>
<dbReference type="OrthoDB" id="9768714at2"/>
<dbReference type="InterPro" id="IPR036291">
    <property type="entry name" value="NAD(P)-bd_dom_sf"/>
</dbReference>
<keyword evidence="6" id="KW-1185">Reference proteome</keyword>
<keyword evidence="2" id="KW-0520">NAD</keyword>
<dbReference type="GO" id="GO:0019592">
    <property type="term" value="P:mannitol catabolic process"/>
    <property type="evidence" value="ECO:0007669"/>
    <property type="project" value="TreeGrafter"/>
</dbReference>
<dbReference type="InterPro" id="IPR013328">
    <property type="entry name" value="6PGD_dom2"/>
</dbReference>
<keyword evidence="1" id="KW-0560">Oxidoreductase</keyword>
<dbReference type="GO" id="GO:0009026">
    <property type="term" value="F:tagaturonate reductase activity"/>
    <property type="evidence" value="ECO:0007669"/>
    <property type="project" value="TreeGrafter"/>
</dbReference>
<dbReference type="SUPFAM" id="SSF48179">
    <property type="entry name" value="6-phosphogluconate dehydrogenase C-terminal domain-like"/>
    <property type="match status" value="1"/>
</dbReference>
<dbReference type="Pfam" id="PF01232">
    <property type="entry name" value="Mannitol_dh"/>
    <property type="match status" value="1"/>
</dbReference>
<dbReference type="InterPro" id="IPR013131">
    <property type="entry name" value="Mannitol_DH_N"/>
</dbReference>